<dbReference type="SUPFAM" id="SSF55874">
    <property type="entry name" value="ATPase domain of HSP90 chaperone/DNA topoisomerase II/histidine kinase"/>
    <property type="match status" value="1"/>
</dbReference>
<sequence>MEILWGNSGYIITAGSFVFLFLLLLTTKNHSLQRNILICSAVIGFIWALTISLQATYSYSKVQILGTETLRNLSWFLLFISALTREKSIWKIFVSNVRVTSLVSILVFISVLEISSPYLTWFNLSHAIVIHLGQSAIGMWLLEQLFRRADTESRWALKPLCLGFGLAYAYDFALYADASLVDHIDLGFWYARGWVMLLTFPLILLTTRRAKQWSTRIYISREVVYHSTLLAAAGAYLIAMALAGYYIKYANGNWGSMMQNVFFALSGLILASLFLSDILRRHLRVLISKHFFANKYEYREEWMKFAAIMEEDDVSPYQVALNAIIRPFACEHGMLASLEGNRLQHLAYHNMSNNYPDSEKALIELISQSIEQQWIVDIESMKAGKGSSPIQYDSQFLSSISSFSYIIPIIGSNGLRCACLISTPKSTHSLNWEDRDLMWAISKQLSVFLNLYHTNQTLAENQQFDTFNRMSAFLAHDLKNVLAQLQLLAKNGQRHKHNPEFIDDAFETIDSAVSRLQKVVSHLKKKDITEVKDQTFSIDQAINKVCTSLSNFSPTPSFDAYGKDELLLTTDKERFISVISHLIQNAQEATPTDGYVRISTAKGTDHITICIEDNGMGMTDEFIESRLFKPFDTTKGNSGMGIGAYDAKKMVENLNGYIDVQSSSGKGSKFILYIPLQSQI</sequence>
<feature type="transmembrane region" description="Helical" evidence="9">
    <location>
        <begin position="124"/>
        <end position="143"/>
    </location>
</feature>
<dbReference type="SMART" id="SM00387">
    <property type="entry name" value="HATPase_c"/>
    <property type="match status" value="1"/>
</dbReference>
<dbReference type="SUPFAM" id="SSF47384">
    <property type="entry name" value="Homodimeric domain of signal transducing histidine kinase"/>
    <property type="match status" value="1"/>
</dbReference>
<feature type="transmembrane region" description="Helical" evidence="9">
    <location>
        <begin position="228"/>
        <end position="247"/>
    </location>
</feature>
<evidence type="ECO:0000313" key="11">
    <source>
        <dbReference type="EMBL" id="MDB1123697.1"/>
    </source>
</evidence>
<dbReference type="Pfam" id="PF02518">
    <property type="entry name" value="HATPase_c"/>
    <property type="match status" value="1"/>
</dbReference>
<feature type="domain" description="Histidine kinase" evidence="10">
    <location>
        <begin position="473"/>
        <end position="678"/>
    </location>
</feature>
<keyword evidence="12" id="KW-1185">Reference proteome</keyword>
<feature type="transmembrane region" description="Helical" evidence="9">
    <location>
        <begin position="37"/>
        <end position="57"/>
    </location>
</feature>
<evidence type="ECO:0000256" key="8">
    <source>
        <dbReference type="ARBA" id="ARBA00023012"/>
    </source>
</evidence>
<dbReference type="InterPro" id="IPR036890">
    <property type="entry name" value="HATPase_C_sf"/>
</dbReference>
<dbReference type="InterPro" id="IPR003594">
    <property type="entry name" value="HATPase_dom"/>
</dbReference>
<dbReference type="RefSeq" id="WP_272135258.1">
    <property type="nucleotide sequence ID" value="NZ_JAQLOI010000001.1"/>
</dbReference>
<dbReference type="NCBIfam" id="TIGR02916">
    <property type="entry name" value="PEP_his_kin"/>
    <property type="match status" value="1"/>
</dbReference>
<dbReference type="PANTHER" id="PTHR43065">
    <property type="entry name" value="SENSOR HISTIDINE KINASE"/>
    <property type="match status" value="1"/>
</dbReference>
<protein>
    <recommendedName>
        <fullName evidence="2">histidine kinase</fullName>
        <ecNumber evidence="2">2.7.13.3</ecNumber>
    </recommendedName>
</protein>
<dbReference type="GO" id="GO:0004673">
    <property type="term" value="F:protein histidine kinase activity"/>
    <property type="evidence" value="ECO:0007669"/>
    <property type="project" value="UniProtKB-EC"/>
</dbReference>
<evidence type="ECO:0000256" key="9">
    <source>
        <dbReference type="SAM" id="Phobius"/>
    </source>
</evidence>
<evidence type="ECO:0000256" key="1">
    <source>
        <dbReference type="ARBA" id="ARBA00000085"/>
    </source>
</evidence>
<dbReference type="InterPro" id="IPR003661">
    <property type="entry name" value="HisK_dim/P_dom"/>
</dbReference>
<keyword evidence="3" id="KW-0597">Phosphoprotein</keyword>
<keyword evidence="5" id="KW-0547">Nucleotide-binding</keyword>
<feature type="transmembrane region" description="Helical" evidence="9">
    <location>
        <begin position="188"/>
        <end position="207"/>
    </location>
</feature>
<keyword evidence="7" id="KW-0067">ATP-binding</keyword>
<dbReference type="CDD" id="cd00082">
    <property type="entry name" value="HisKA"/>
    <property type="match status" value="1"/>
</dbReference>
<dbReference type="Proteomes" id="UP001210678">
    <property type="component" value="Unassembled WGS sequence"/>
</dbReference>
<feature type="transmembrane region" description="Helical" evidence="9">
    <location>
        <begin position="92"/>
        <end position="112"/>
    </location>
</feature>
<dbReference type="PROSITE" id="PS50109">
    <property type="entry name" value="HIS_KIN"/>
    <property type="match status" value="1"/>
</dbReference>
<keyword evidence="9" id="KW-0812">Transmembrane</keyword>
<evidence type="ECO:0000256" key="4">
    <source>
        <dbReference type="ARBA" id="ARBA00022679"/>
    </source>
</evidence>
<keyword evidence="9" id="KW-1133">Transmembrane helix</keyword>
<feature type="transmembrane region" description="Helical" evidence="9">
    <location>
        <begin position="6"/>
        <end position="25"/>
    </location>
</feature>
<evidence type="ECO:0000256" key="2">
    <source>
        <dbReference type="ARBA" id="ARBA00012438"/>
    </source>
</evidence>
<evidence type="ECO:0000256" key="7">
    <source>
        <dbReference type="ARBA" id="ARBA00022840"/>
    </source>
</evidence>
<dbReference type="EMBL" id="JAQLOI010000001">
    <property type="protein sequence ID" value="MDB1123697.1"/>
    <property type="molecule type" value="Genomic_DNA"/>
</dbReference>
<dbReference type="PRINTS" id="PR00344">
    <property type="entry name" value="BCTRLSENSOR"/>
</dbReference>
<reference evidence="11 12" key="1">
    <citation type="submission" date="2023-01" db="EMBL/GenBank/DDBJ databases">
        <title>Vibrio sp. KJ40-1 sp.nov, isolated from marine algae.</title>
        <authorList>
            <person name="Butt M."/>
            <person name="Kim J.M.J."/>
            <person name="Jeon C.O.C."/>
        </authorList>
    </citation>
    <scope>NUCLEOTIDE SEQUENCE [LARGE SCALE GENOMIC DNA]</scope>
    <source>
        <strain evidence="11 12">KJ40-1</strain>
    </source>
</reference>
<evidence type="ECO:0000256" key="5">
    <source>
        <dbReference type="ARBA" id="ARBA00022741"/>
    </source>
</evidence>
<organism evidence="11 12">
    <name type="scientific">Vibrio algarum</name>
    <dbReference type="NCBI Taxonomy" id="3020714"/>
    <lineage>
        <taxon>Bacteria</taxon>
        <taxon>Pseudomonadati</taxon>
        <taxon>Pseudomonadota</taxon>
        <taxon>Gammaproteobacteria</taxon>
        <taxon>Vibrionales</taxon>
        <taxon>Vibrionaceae</taxon>
        <taxon>Vibrio</taxon>
    </lineage>
</organism>
<keyword evidence="9" id="KW-0472">Membrane</keyword>
<name>A0ABT4YQ69_9VIBR</name>
<dbReference type="InterPro" id="IPR004358">
    <property type="entry name" value="Sig_transdc_His_kin-like_C"/>
</dbReference>
<proteinExistence type="predicted"/>
<evidence type="ECO:0000259" key="10">
    <source>
        <dbReference type="PROSITE" id="PS50109"/>
    </source>
</evidence>
<dbReference type="InterPro" id="IPR014265">
    <property type="entry name" value="XrtA/PrsK"/>
</dbReference>
<keyword evidence="4 11" id="KW-0808">Transferase</keyword>
<keyword evidence="8" id="KW-0902">Two-component regulatory system</keyword>
<dbReference type="Gene3D" id="1.10.287.130">
    <property type="match status" value="1"/>
</dbReference>
<dbReference type="PANTHER" id="PTHR43065:SF46">
    <property type="entry name" value="C4-DICARBOXYLATE TRANSPORT SENSOR PROTEIN DCTB"/>
    <property type="match status" value="1"/>
</dbReference>
<dbReference type="EC" id="2.7.13.3" evidence="2"/>
<dbReference type="InterPro" id="IPR005467">
    <property type="entry name" value="His_kinase_dom"/>
</dbReference>
<comment type="caution">
    <text evidence="11">The sequence shown here is derived from an EMBL/GenBank/DDBJ whole genome shotgun (WGS) entry which is preliminary data.</text>
</comment>
<gene>
    <name evidence="11" type="primary">prsK</name>
    <name evidence="11" type="ORF">PGX00_08520</name>
</gene>
<evidence type="ECO:0000313" key="12">
    <source>
        <dbReference type="Proteomes" id="UP001210678"/>
    </source>
</evidence>
<feature type="transmembrane region" description="Helical" evidence="9">
    <location>
        <begin position="155"/>
        <end position="176"/>
    </location>
</feature>
<comment type="catalytic activity">
    <reaction evidence="1">
        <text>ATP + protein L-histidine = ADP + protein N-phospho-L-histidine.</text>
        <dbReference type="EC" id="2.7.13.3"/>
    </reaction>
</comment>
<dbReference type="InterPro" id="IPR036097">
    <property type="entry name" value="HisK_dim/P_sf"/>
</dbReference>
<evidence type="ECO:0000256" key="6">
    <source>
        <dbReference type="ARBA" id="ARBA00022777"/>
    </source>
</evidence>
<evidence type="ECO:0000256" key="3">
    <source>
        <dbReference type="ARBA" id="ARBA00022553"/>
    </source>
</evidence>
<accession>A0ABT4YQ69</accession>
<feature type="transmembrane region" description="Helical" evidence="9">
    <location>
        <begin position="259"/>
        <end position="279"/>
    </location>
</feature>
<keyword evidence="6 11" id="KW-0418">Kinase</keyword>
<dbReference type="Gene3D" id="3.30.565.10">
    <property type="entry name" value="Histidine kinase-like ATPase, C-terminal domain"/>
    <property type="match status" value="1"/>
</dbReference>